<evidence type="ECO:0000259" key="9">
    <source>
        <dbReference type="Pfam" id="PF02737"/>
    </source>
</evidence>
<dbReference type="Gene3D" id="3.90.226.10">
    <property type="entry name" value="2-enoyl-CoA Hydratase, Chain A, domain 1"/>
    <property type="match status" value="1"/>
</dbReference>
<dbReference type="Gene3D" id="3.40.50.720">
    <property type="entry name" value="NAD(P)-binding Rossmann-like Domain"/>
    <property type="match status" value="1"/>
</dbReference>
<dbReference type="GO" id="GO:0003857">
    <property type="term" value="F:(3S)-3-hydroxyacyl-CoA dehydrogenase (NAD+) activity"/>
    <property type="evidence" value="ECO:0007669"/>
    <property type="project" value="UniProtKB-EC"/>
</dbReference>
<evidence type="ECO:0000256" key="5">
    <source>
        <dbReference type="ARBA" id="ARBA00023027"/>
    </source>
</evidence>
<keyword evidence="6" id="KW-0443">Lipid metabolism</keyword>
<dbReference type="PANTHER" id="PTHR48075:SF7">
    <property type="entry name" value="3-HYDROXYACYL-COA DEHYDROGENASE-RELATED"/>
    <property type="match status" value="1"/>
</dbReference>
<dbReference type="EMBL" id="CP002347">
    <property type="protein sequence ID" value="ADR18263.1"/>
    <property type="molecule type" value="Genomic_DNA"/>
</dbReference>
<evidence type="ECO:0000256" key="6">
    <source>
        <dbReference type="ARBA" id="ARBA00023098"/>
    </source>
</evidence>
<dbReference type="AlphaFoldDB" id="E4TK12"/>
<dbReference type="InterPro" id="IPR029045">
    <property type="entry name" value="ClpP/crotonase-like_dom_sf"/>
</dbReference>
<dbReference type="InterPro" id="IPR036291">
    <property type="entry name" value="NAD(P)-bd_dom_sf"/>
</dbReference>
<reference key="1">
    <citation type="submission" date="2010-11" db="EMBL/GenBank/DDBJ databases">
        <title>The complete genome of chromosome of Calditerrivibrio nitroreducens DSM 19672.</title>
        <authorList>
            <consortium name="US DOE Joint Genome Institute (JGI-PGF)"/>
            <person name="Lucas S."/>
            <person name="Copeland A."/>
            <person name="Lapidus A."/>
            <person name="Bruce D."/>
            <person name="Goodwin L."/>
            <person name="Pitluck S."/>
            <person name="Kyrpides N."/>
            <person name="Mavromatis K."/>
            <person name="Ivanova N."/>
            <person name="Mikhailova N."/>
            <person name="Zeytun A."/>
            <person name="Brettin T."/>
            <person name="Detter J.C."/>
            <person name="Tapia R."/>
            <person name="Han C."/>
            <person name="Land M."/>
            <person name="Hauser L."/>
            <person name="Markowitz V."/>
            <person name="Cheng J.-F."/>
            <person name="Hugenholtz P."/>
            <person name="Woyke T."/>
            <person name="Wu D."/>
            <person name="Spring S."/>
            <person name="Schroeder M."/>
            <person name="Brambilla E."/>
            <person name="Klenk H.-P."/>
            <person name="Eisen J.A."/>
        </authorList>
    </citation>
    <scope>NUCLEOTIDE SEQUENCE [LARGE SCALE GENOMIC DNA]</scope>
    <source>
        <strain>DSM 19672</strain>
    </source>
</reference>
<dbReference type="UniPathway" id="UPA00659"/>
<dbReference type="eggNOG" id="COG1250">
    <property type="taxonomic scope" value="Bacteria"/>
</dbReference>
<dbReference type="Pfam" id="PF00378">
    <property type="entry name" value="ECH_1"/>
    <property type="match status" value="1"/>
</dbReference>
<keyword evidence="5" id="KW-0520">NAD</keyword>
<dbReference type="Proteomes" id="UP000007039">
    <property type="component" value="Chromosome"/>
</dbReference>
<dbReference type="InterPro" id="IPR006108">
    <property type="entry name" value="3HC_DH_C"/>
</dbReference>
<feature type="domain" description="3-hydroxyacyl-CoA dehydrogenase C-terminal" evidence="8">
    <location>
        <begin position="207"/>
        <end position="306"/>
    </location>
</feature>
<gene>
    <name evidence="10" type="ordered locus">Calni_0350</name>
</gene>
<evidence type="ECO:0000313" key="11">
    <source>
        <dbReference type="Proteomes" id="UP000007039"/>
    </source>
</evidence>
<dbReference type="KEGG" id="cni:Calni_0350"/>
<proteinExistence type="predicted"/>
<keyword evidence="3" id="KW-0442">Lipid degradation</keyword>
<reference evidence="10 11" key="2">
    <citation type="journal article" date="2011" name="Stand. Genomic Sci.">
        <title>Complete genome sequence of Calditerrivibrio nitroreducens type strain (Yu37-1).</title>
        <authorList>
            <person name="Pitluck S."/>
            <person name="Sikorski J."/>
            <person name="Zeytun A."/>
            <person name="Lapidus A."/>
            <person name="Nolan M."/>
            <person name="Lucas S."/>
            <person name="Hammon N."/>
            <person name="Deshpande S."/>
            <person name="Cheng J.F."/>
            <person name="Tapia R."/>
            <person name="Han C."/>
            <person name="Goodwin L."/>
            <person name="Liolios K."/>
            <person name="Pagani I."/>
            <person name="Ivanova N."/>
            <person name="Mavromatis K."/>
            <person name="Pati A."/>
            <person name="Chen A."/>
            <person name="Palaniappan K."/>
            <person name="Hauser L."/>
            <person name="Chang Y.J."/>
            <person name="Jeffries C.D."/>
            <person name="Detter J.C."/>
            <person name="Brambilla E."/>
            <person name="Djao O.D."/>
            <person name="Rohde M."/>
            <person name="Spring S."/>
            <person name="Goker M."/>
            <person name="Woyke T."/>
            <person name="Bristow J."/>
            <person name="Eisen J.A."/>
            <person name="Markowitz V."/>
            <person name="Hugenholtz P."/>
            <person name="Kyrpides N.C."/>
            <person name="Klenk H.P."/>
            <person name="Land M."/>
        </authorList>
    </citation>
    <scope>NUCLEOTIDE SEQUENCE [LARGE SCALE GENOMIC DNA]</scope>
    <source>
        <strain evidence="11">DSM 19672 / NBRC 101217 / Yu37-1</strain>
    </source>
</reference>
<dbReference type="CDD" id="cd06558">
    <property type="entry name" value="crotonase-like"/>
    <property type="match status" value="1"/>
</dbReference>
<evidence type="ECO:0000313" key="10">
    <source>
        <dbReference type="EMBL" id="ADR18263.1"/>
    </source>
</evidence>
<feature type="domain" description="3-hydroxyacyl-CoA dehydrogenase NAD binding" evidence="9">
    <location>
        <begin position="5"/>
        <end position="203"/>
    </location>
</feature>
<sequence length="790" mass="87908" precursor="true">MQIKKAAVLGSGVMGATIAAHLANAGIKVLLLDIVPKKLDDEDLKKGLTESSKEFRNKIVKKGYDGLLTMKPSPLFLKENINLIEIGNFEDDIQKLADADWVVEVVVENMDIKKSLFQEKVVPNLKKDAILSTNTSGLSVNELAKVMPEDVRKRFLITHFFNPPRYMKLMEIVPNEWTDPAITKFMAEFISNRLGKGIVYAKDTPNFIGNRIGVYLIFKAFKHLAELGLTVEEADSVTGPAIGMPKTAIFKLADLVGNDTIAHIGKNSYALLTNDEERDVYQIPEFLSKMVEMGLNGNKSKKGFYTKNGSERFYLDLNSMEYKPLEKPKFPSTTAAKQIDDLTTRIKTVVFSNDKAAEFAWRVLRDTLIYTYKRIPEISDDIVNVDNAMKWGYNWEFGPFEIFDAIGVGNFVKKCDKDGVAVPEKLRSVEQFYKFENGKKYYFDIISGSYKEVVQHPKQINLEILKKGNKVIESNKGASIVDLGDGVYCLEFHSKMNSISGDILTMTKRAIKRAEEEAQALVIANQGKMFSAGANLAMLATALAEGAYDDINMMVKMFQDATMAIKYSSIPVVAAPFNVVLGGGCEYCLHADAIVAHAETYMGLVEVGVGILPAGGGTKEMAIRAIQLAEKYQTDVSPFIFKFFMNIATAKVSMSAAELYDMHYMTDKDKISMNVDNLINDAKYMALALAQNYIPKSPLVNLKAPGRSVAASIKSQLWNMKVGGMITEYEEFIGGLIADVITGGDVNAGTLITEEYLLKLEREAFVKLCMQKKTMERIQHMLTKGKPLRN</sequence>
<protein>
    <submittedName>
        <fullName evidence="10">3-hydroxyacyl-CoA dehydrogenase</fullName>
        <ecNumber evidence="10">1.1.1.35</ecNumber>
    </submittedName>
</protein>
<dbReference type="Gene3D" id="1.10.1040.50">
    <property type="match status" value="1"/>
</dbReference>
<dbReference type="STRING" id="768670.Calni_0350"/>
<dbReference type="InterPro" id="IPR008927">
    <property type="entry name" value="6-PGluconate_DH-like_C_sf"/>
</dbReference>
<dbReference type="Pfam" id="PF00725">
    <property type="entry name" value="3HCDH"/>
    <property type="match status" value="1"/>
</dbReference>
<keyword evidence="11" id="KW-1185">Reference proteome</keyword>
<evidence type="ECO:0000256" key="1">
    <source>
        <dbReference type="ARBA" id="ARBA00005005"/>
    </source>
</evidence>
<dbReference type="eggNOG" id="COG1024">
    <property type="taxonomic scope" value="Bacteria"/>
</dbReference>
<dbReference type="InterPro" id="IPR006176">
    <property type="entry name" value="3-OHacyl-CoA_DH_NAD-bd"/>
</dbReference>
<name>E4TK12_CALNY</name>
<comment type="catalytic activity">
    <reaction evidence="7">
        <text>a (3S)-3-hydroxyacyl-CoA + NAD(+) = a 3-oxoacyl-CoA + NADH + H(+)</text>
        <dbReference type="Rhea" id="RHEA:22432"/>
        <dbReference type="ChEBI" id="CHEBI:15378"/>
        <dbReference type="ChEBI" id="CHEBI:57318"/>
        <dbReference type="ChEBI" id="CHEBI:57540"/>
        <dbReference type="ChEBI" id="CHEBI:57945"/>
        <dbReference type="ChEBI" id="CHEBI:90726"/>
        <dbReference type="EC" id="1.1.1.35"/>
    </reaction>
</comment>
<dbReference type="SUPFAM" id="SSF48179">
    <property type="entry name" value="6-phosphogluconate dehydrogenase C-terminal domain-like"/>
    <property type="match status" value="2"/>
</dbReference>
<accession>E4TK12</accession>
<comment type="pathway">
    <text evidence="1">Lipid metabolism; fatty acid beta-oxidation.</text>
</comment>
<dbReference type="HOGENOM" id="CLU_010448_0_0_0"/>
<dbReference type="GO" id="GO:0070403">
    <property type="term" value="F:NAD+ binding"/>
    <property type="evidence" value="ECO:0007669"/>
    <property type="project" value="InterPro"/>
</dbReference>
<dbReference type="SUPFAM" id="SSF51735">
    <property type="entry name" value="NAD(P)-binding Rossmann-fold domains"/>
    <property type="match status" value="1"/>
</dbReference>
<keyword evidence="2" id="KW-0276">Fatty acid metabolism</keyword>
<dbReference type="Pfam" id="PF02737">
    <property type="entry name" value="3HCDH_N"/>
    <property type="match status" value="1"/>
</dbReference>
<evidence type="ECO:0000256" key="3">
    <source>
        <dbReference type="ARBA" id="ARBA00022963"/>
    </source>
</evidence>
<dbReference type="GO" id="GO:0006635">
    <property type="term" value="P:fatty acid beta-oxidation"/>
    <property type="evidence" value="ECO:0007669"/>
    <property type="project" value="UniProtKB-UniPathway"/>
</dbReference>
<dbReference type="InterPro" id="IPR001753">
    <property type="entry name" value="Enoyl-CoA_hydra/iso"/>
</dbReference>
<dbReference type="SUPFAM" id="SSF52096">
    <property type="entry name" value="ClpP/crotonase"/>
    <property type="match status" value="1"/>
</dbReference>
<dbReference type="PANTHER" id="PTHR48075">
    <property type="entry name" value="3-HYDROXYACYL-COA DEHYDROGENASE FAMILY PROTEIN"/>
    <property type="match status" value="1"/>
</dbReference>
<keyword evidence="4 10" id="KW-0560">Oxidoreductase</keyword>
<evidence type="ECO:0000256" key="7">
    <source>
        <dbReference type="ARBA" id="ARBA00049556"/>
    </source>
</evidence>
<evidence type="ECO:0000259" key="8">
    <source>
        <dbReference type="Pfam" id="PF00725"/>
    </source>
</evidence>
<dbReference type="EC" id="1.1.1.35" evidence="10"/>
<organism evidence="10 11">
    <name type="scientific">Calditerrivibrio nitroreducens (strain DSM 19672 / NBRC 101217 / Yu37-1)</name>
    <dbReference type="NCBI Taxonomy" id="768670"/>
    <lineage>
        <taxon>Bacteria</taxon>
        <taxon>Pseudomonadati</taxon>
        <taxon>Deferribacterota</taxon>
        <taxon>Deferribacteres</taxon>
        <taxon>Deferribacterales</taxon>
        <taxon>Calditerrivibrionaceae</taxon>
    </lineage>
</organism>
<evidence type="ECO:0000256" key="4">
    <source>
        <dbReference type="ARBA" id="ARBA00023002"/>
    </source>
</evidence>
<evidence type="ECO:0000256" key="2">
    <source>
        <dbReference type="ARBA" id="ARBA00022832"/>
    </source>
</evidence>